<evidence type="ECO:0000313" key="4">
    <source>
        <dbReference type="Proteomes" id="UP001597375"/>
    </source>
</evidence>
<dbReference type="RefSeq" id="WP_386820309.1">
    <property type="nucleotide sequence ID" value="NZ_JBHUIT010000017.1"/>
</dbReference>
<dbReference type="Proteomes" id="UP001597375">
    <property type="component" value="Unassembled WGS sequence"/>
</dbReference>
<keyword evidence="4" id="KW-1185">Reference proteome</keyword>
<keyword evidence="1" id="KW-0963">Cytoplasm</keyword>
<evidence type="ECO:0000313" key="3">
    <source>
        <dbReference type="EMBL" id="MFD2257021.1"/>
    </source>
</evidence>
<dbReference type="PANTHER" id="PTHR34654">
    <property type="entry name" value="UPF0109 PROTEIN SCO5592"/>
    <property type="match status" value="1"/>
</dbReference>
<protein>
    <submittedName>
        <fullName evidence="3">KH domain-containing protein</fullName>
    </submittedName>
</protein>
<accession>A0ABW5D8E2</accession>
<evidence type="ECO:0000256" key="2">
    <source>
        <dbReference type="ARBA" id="ARBA00022884"/>
    </source>
</evidence>
<dbReference type="EMBL" id="JBHUIT010000017">
    <property type="protein sequence ID" value="MFD2257021.1"/>
    <property type="molecule type" value="Genomic_DNA"/>
</dbReference>
<sequence>MTTYDAHGENVNTISLVLAVDRVLGECDAMQAVTDRLRNFLQFVAVKLIDEPAKAQLKVAELGPKRLRFKLVLAREDVAMLIGRNGFTASAIRSVLKAAADKEGVQVTLQIHSHEEEAEMQARES</sequence>
<keyword evidence="2" id="KW-0694">RNA-binding</keyword>
<dbReference type="PANTHER" id="PTHR34654:SF1">
    <property type="entry name" value="RNA-BINDING PROTEIN KHPA"/>
    <property type="match status" value="1"/>
</dbReference>
<comment type="caution">
    <text evidence="3">The sequence shown here is derived from an EMBL/GenBank/DDBJ whole genome shotgun (WGS) entry which is preliminary data.</text>
</comment>
<gene>
    <name evidence="3" type="ORF">ACFSSA_10055</name>
</gene>
<organism evidence="3 4">
    <name type="scientific">Luteolibacter algae</name>
    <dbReference type="NCBI Taxonomy" id="454151"/>
    <lineage>
        <taxon>Bacteria</taxon>
        <taxon>Pseudomonadati</taxon>
        <taxon>Verrucomicrobiota</taxon>
        <taxon>Verrucomicrobiia</taxon>
        <taxon>Verrucomicrobiales</taxon>
        <taxon>Verrucomicrobiaceae</taxon>
        <taxon>Luteolibacter</taxon>
    </lineage>
</organism>
<reference evidence="4" key="1">
    <citation type="journal article" date="2019" name="Int. J. Syst. Evol. Microbiol.">
        <title>The Global Catalogue of Microorganisms (GCM) 10K type strain sequencing project: providing services to taxonomists for standard genome sequencing and annotation.</title>
        <authorList>
            <consortium name="The Broad Institute Genomics Platform"/>
            <consortium name="The Broad Institute Genome Sequencing Center for Infectious Disease"/>
            <person name="Wu L."/>
            <person name="Ma J."/>
        </authorList>
    </citation>
    <scope>NUCLEOTIDE SEQUENCE [LARGE SCALE GENOMIC DNA]</scope>
    <source>
        <strain evidence="4">CGMCC 4.7106</strain>
    </source>
</reference>
<name>A0ABW5D8E2_9BACT</name>
<dbReference type="InterPro" id="IPR020627">
    <property type="entry name" value="KhpA"/>
</dbReference>
<evidence type="ECO:0000256" key="1">
    <source>
        <dbReference type="ARBA" id="ARBA00022490"/>
    </source>
</evidence>
<proteinExistence type="predicted"/>
<dbReference type="Pfam" id="PF13083">
    <property type="entry name" value="KH_KhpA-B"/>
    <property type="match status" value="1"/>
</dbReference>